<feature type="transmembrane region" description="Helical" evidence="1">
    <location>
        <begin position="106"/>
        <end position="130"/>
    </location>
</feature>
<gene>
    <name evidence="2" type="ORF">J2S07_000047</name>
</gene>
<evidence type="ECO:0000313" key="2">
    <source>
        <dbReference type="EMBL" id="MDQ0153749.1"/>
    </source>
</evidence>
<dbReference type="Proteomes" id="UP001231362">
    <property type="component" value="Unassembled WGS sequence"/>
</dbReference>
<sequence length="185" mass="21741">MNCWKTVNYSKQYGSQRMFILSLITMLLTFIILYIPLSYFFAPNELYDNQFVLFIFGIILMYPLHKLLHYLPVAHLGSKIRKRIEWKYGVYPFIEVKVHEPISKPLFLFALFLPFISITILLAVSCFLFPHYVHYFAILMAYQIGLSVPDIAYGLNILKAPKAAFIEENDDGFEILIHHHQVRNM</sequence>
<keyword evidence="1" id="KW-1133">Transmembrane helix</keyword>
<keyword evidence="1" id="KW-0812">Transmembrane</keyword>
<evidence type="ECO:0000313" key="3">
    <source>
        <dbReference type="Proteomes" id="UP001231362"/>
    </source>
</evidence>
<evidence type="ECO:0000256" key="1">
    <source>
        <dbReference type="SAM" id="Phobius"/>
    </source>
</evidence>
<keyword evidence="1" id="KW-0472">Membrane</keyword>
<reference evidence="2 3" key="1">
    <citation type="submission" date="2023-07" db="EMBL/GenBank/DDBJ databases">
        <title>Genomic Encyclopedia of Type Strains, Phase IV (KMG-IV): sequencing the most valuable type-strain genomes for metagenomic binning, comparative biology and taxonomic classification.</title>
        <authorList>
            <person name="Goeker M."/>
        </authorList>
    </citation>
    <scope>NUCLEOTIDE SEQUENCE [LARGE SCALE GENOMIC DNA]</scope>
    <source>
        <strain evidence="2 3">DSM 23948</strain>
    </source>
</reference>
<dbReference type="RefSeq" id="WP_307148379.1">
    <property type="nucleotide sequence ID" value="NZ_JAUSTU010000001.1"/>
</dbReference>
<keyword evidence="3" id="KW-1185">Reference proteome</keyword>
<protein>
    <recommendedName>
        <fullName evidence="4">DUF3267 domain-containing protein</fullName>
    </recommendedName>
</protein>
<comment type="caution">
    <text evidence="2">The sequence shown here is derived from an EMBL/GenBank/DDBJ whole genome shotgun (WGS) entry which is preliminary data.</text>
</comment>
<dbReference type="InterPro" id="IPR021683">
    <property type="entry name" value="DUF3267"/>
</dbReference>
<feature type="transmembrane region" description="Helical" evidence="1">
    <location>
        <begin position="51"/>
        <end position="73"/>
    </location>
</feature>
<feature type="transmembrane region" description="Helical" evidence="1">
    <location>
        <begin position="136"/>
        <end position="155"/>
    </location>
</feature>
<accession>A0ABT9UYI6</accession>
<feature type="transmembrane region" description="Helical" evidence="1">
    <location>
        <begin position="20"/>
        <end position="39"/>
    </location>
</feature>
<dbReference type="EMBL" id="JAUSTU010000001">
    <property type="protein sequence ID" value="MDQ0153749.1"/>
    <property type="molecule type" value="Genomic_DNA"/>
</dbReference>
<name>A0ABT9UYI6_9BACL</name>
<evidence type="ECO:0008006" key="4">
    <source>
        <dbReference type="Google" id="ProtNLM"/>
    </source>
</evidence>
<dbReference type="Pfam" id="PF11667">
    <property type="entry name" value="DUF3267"/>
    <property type="match status" value="1"/>
</dbReference>
<proteinExistence type="predicted"/>
<organism evidence="2 3">
    <name type="scientific">Anoxybacillus andreesenii</name>
    <dbReference type="NCBI Taxonomy" id="1325932"/>
    <lineage>
        <taxon>Bacteria</taxon>
        <taxon>Bacillati</taxon>
        <taxon>Bacillota</taxon>
        <taxon>Bacilli</taxon>
        <taxon>Bacillales</taxon>
        <taxon>Anoxybacillaceae</taxon>
        <taxon>Anoxybacillus</taxon>
    </lineage>
</organism>